<dbReference type="EMBL" id="CP054614">
    <property type="protein sequence ID" value="QKS56682.1"/>
    <property type="molecule type" value="Genomic_DNA"/>
</dbReference>
<dbReference type="PANTHER" id="PTHR45947">
    <property type="entry name" value="SULFOQUINOVOSYL TRANSFERASE SQD2"/>
    <property type="match status" value="1"/>
</dbReference>
<dbReference type="EMBL" id="QJSW01000005">
    <property type="protein sequence ID" value="PYE49602.1"/>
    <property type="molecule type" value="Genomic_DNA"/>
</dbReference>
<reference evidence="4 6" key="2">
    <citation type="submission" date="2020-06" db="EMBL/GenBank/DDBJ databases">
        <title>Complete genome of Paenibacillus barcinonensis KACC11450.</title>
        <authorList>
            <person name="Kim M."/>
            <person name="Park Y.-J."/>
            <person name="Shin J.-H."/>
        </authorList>
    </citation>
    <scope>NUCLEOTIDE SEQUENCE [LARGE SCALE GENOMIC DNA]</scope>
    <source>
        <strain evidence="4 6">KACC11450</strain>
    </source>
</reference>
<feature type="domain" description="Glycosyltransferase subfamily 4-like N-terminal" evidence="2">
    <location>
        <begin position="19"/>
        <end position="164"/>
    </location>
</feature>
<keyword evidence="3" id="KW-0167">Capsid protein</keyword>
<dbReference type="InterPro" id="IPR001296">
    <property type="entry name" value="Glyco_trans_1"/>
</dbReference>
<evidence type="ECO:0000313" key="3">
    <source>
        <dbReference type="EMBL" id="PYE49602.1"/>
    </source>
</evidence>
<dbReference type="RefSeq" id="WP_110896312.1">
    <property type="nucleotide sequence ID" value="NZ_CP054614.1"/>
</dbReference>
<evidence type="ECO:0000313" key="4">
    <source>
        <dbReference type="EMBL" id="QKS56682.1"/>
    </source>
</evidence>
<dbReference type="Gene3D" id="3.40.50.2000">
    <property type="entry name" value="Glycogen Phosphorylase B"/>
    <property type="match status" value="2"/>
</dbReference>
<dbReference type="Pfam" id="PF00534">
    <property type="entry name" value="Glycos_transf_1"/>
    <property type="match status" value="1"/>
</dbReference>
<evidence type="ECO:0000313" key="5">
    <source>
        <dbReference type="Proteomes" id="UP000247790"/>
    </source>
</evidence>
<reference evidence="3 5" key="1">
    <citation type="submission" date="2018-06" db="EMBL/GenBank/DDBJ databases">
        <title>Genomic Encyclopedia of Type Strains, Phase III (KMG-III): the genomes of soil and plant-associated and newly described type strains.</title>
        <authorList>
            <person name="Whitman W."/>
        </authorList>
    </citation>
    <scope>NUCLEOTIDE SEQUENCE [LARGE SCALE GENOMIC DNA]</scope>
    <source>
        <strain evidence="3 5">CECT 7022</strain>
    </source>
</reference>
<gene>
    <name evidence="3" type="ORF">DFQ00_105105</name>
    <name evidence="4" type="ORF">HUB98_10270</name>
</gene>
<dbReference type="GO" id="GO:0016757">
    <property type="term" value="F:glycosyltransferase activity"/>
    <property type="evidence" value="ECO:0007669"/>
    <property type="project" value="InterPro"/>
</dbReference>
<sequence>MHIVMIAPEKLPLPGNGSVEICILSIARELARRHQITIISRSMKGSPSIEHMDQITIRRVSATSVNDYTTSVIRLLSTLEMDVIQVDNRPLSMAAIKKTFPQIPVVLYLHSLTFVQPGPRKMAALRKASCIAVNSQSLKHKLCQRFPAVKPRLHVVPLGTDIERFRPAINREEQLRIRASVGLTDDFTVLYAGRVIPGKGVDVLIRAVALLQKHLTVQLVIAGKGPLQFIRYLRKLARKYNVRVILLGQMKHEQIDQLYRSVDCLVCPSQKHEAFGLVNVEAMASGIPVVASDNGGIREIIQTGKNGYLISSYRQPQSFASSLYQLASSPALAQALGKCGRETAAAQFSWARTAMHLEAVYTRLIRR</sequence>
<dbReference type="Proteomes" id="UP000509327">
    <property type="component" value="Chromosome"/>
</dbReference>
<evidence type="ECO:0000259" key="1">
    <source>
        <dbReference type="Pfam" id="PF00534"/>
    </source>
</evidence>
<keyword evidence="3" id="KW-0946">Virion</keyword>
<proteinExistence type="predicted"/>
<dbReference type="OrthoDB" id="139410at2"/>
<feature type="domain" description="Glycosyl transferase family 1" evidence="1">
    <location>
        <begin position="177"/>
        <end position="342"/>
    </location>
</feature>
<evidence type="ECO:0000259" key="2">
    <source>
        <dbReference type="Pfam" id="PF13439"/>
    </source>
</evidence>
<accession>A0A2V4WP25</accession>
<protein>
    <submittedName>
        <fullName evidence="4">Glycosyltransferase family 4 protein</fullName>
    </submittedName>
    <submittedName>
        <fullName evidence="3">Spore coat protein SA</fullName>
    </submittedName>
</protein>
<dbReference type="PANTHER" id="PTHR45947:SF3">
    <property type="entry name" value="SULFOQUINOVOSYL TRANSFERASE SQD2"/>
    <property type="match status" value="1"/>
</dbReference>
<name>A0A2V4WP25_PAEBA</name>
<evidence type="ECO:0000313" key="6">
    <source>
        <dbReference type="Proteomes" id="UP000509327"/>
    </source>
</evidence>
<dbReference type="InterPro" id="IPR028098">
    <property type="entry name" value="Glyco_trans_4-like_N"/>
</dbReference>
<dbReference type="SUPFAM" id="SSF53756">
    <property type="entry name" value="UDP-Glycosyltransferase/glycogen phosphorylase"/>
    <property type="match status" value="1"/>
</dbReference>
<dbReference type="InterPro" id="IPR050194">
    <property type="entry name" value="Glycosyltransferase_grp1"/>
</dbReference>
<organism evidence="3 5">
    <name type="scientific">Paenibacillus barcinonensis</name>
    <dbReference type="NCBI Taxonomy" id="198119"/>
    <lineage>
        <taxon>Bacteria</taxon>
        <taxon>Bacillati</taxon>
        <taxon>Bacillota</taxon>
        <taxon>Bacilli</taxon>
        <taxon>Bacillales</taxon>
        <taxon>Paenibacillaceae</taxon>
        <taxon>Paenibacillus</taxon>
    </lineage>
</organism>
<keyword evidence="6" id="KW-1185">Reference proteome</keyword>
<dbReference type="CDD" id="cd03801">
    <property type="entry name" value="GT4_PimA-like"/>
    <property type="match status" value="1"/>
</dbReference>
<dbReference type="Pfam" id="PF13439">
    <property type="entry name" value="Glyco_transf_4"/>
    <property type="match status" value="1"/>
</dbReference>
<dbReference type="Proteomes" id="UP000247790">
    <property type="component" value="Unassembled WGS sequence"/>
</dbReference>
<dbReference type="AlphaFoldDB" id="A0A2V4WP25"/>